<sequence>MPNEQPSRRPAIAAWAALLQVHAALVPELDAELRRATGLPLTWYDVLLELDGTGPMRMSDLSEKVVLSRTRVSRLVAELESNGLLRRDTNPDDGRSALVAITDLGRQRFREAAPRYLDDIERRFGANLEPDELEALAATLRKVLGPTPVTVTGAG</sequence>
<dbReference type="InterPro" id="IPR000835">
    <property type="entry name" value="HTH_MarR-typ"/>
</dbReference>
<dbReference type="EMBL" id="SMFR01000001">
    <property type="protein sequence ID" value="TCK00327.1"/>
    <property type="molecule type" value="Genomic_DNA"/>
</dbReference>
<dbReference type="GO" id="GO:0003677">
    <property type="term" value="F:DNA binding"/>
    <property type="evidence" value="ECO:0007669"/>
    <property type="project" value="UniProtKB-KW"/>
</dbReference>
<dbReference type="AlphaFoldDB" id="A0A4R1FXH7"/>
<keyword evidence="3" id="KW-1185">Reference proteome</keyword>
<dbReference type="InterPro" id="IPR036390">
    <property type="entry name" value="WH_DNA-bd_sf"/>
</dbReference>
<dbReference type="RefSeq" id="WP_067450092.1">
    <property type="nucleotide sequence ID" value="NZ_SMFR01000001.1"/>
</dbReference>
<dbReference type="OrthoDB" id="3526267at2"/>
<proteinExistence type="predicted"/>
<feature type="domain" description="HTH marR-type" evidence="1">
    <location>
        <begin position="11"/>
        <end position="145"/>
    </location>
</feature>
<evidence type="ECO:0000313" key="3">
    <source>
        <dbReference type="Proteomes" id="UP000294856"/>
    </source>
</evidence>
<dbReference type="PANTHER" id="PTHR33164:SF99">
    <property type="entry name" value="MARR FAMILY REGULATORY PROTEIN"/>
    <property type="match status" value="1"/>
</dbReference>
<dbReference type="Pfam" id="PF12802">
    <property type="entry name" value="MarR_2"/>
    <property type="match status" value="1"/>
</dbReference>
<dbReference type="PANTHER" id="PTHR33164">
    <property type="entry name" value="TRANSCRIPTIONAL REGULATOR, MARR FAMILY"/>
    <property type="match status" value="1"/>
</dbReference>
<dbReference type="InterPro" id="IPR036388">
    <property type="entry name" value="WH-like_DNA-bd_sf"/>
</dbReference>
<organism evidence="2 3">
    <name type="scientific">Nocardia alba</name>
    <dbReference type="NCBI Taxonomy" id="225051"/>
    <lineage>
        <taxon>Bacteria</taxon>
        <taxon>Bacillati</taxon>
        <taxon>Actinomycetota</taxon>
        <taxon>Actinomycetes</taxon>
        <taxon>Mycobacteriales</taxon>
        <taxon>Nocardiaceae</taxon>
        <taxon>Nocardia</taxon>
    </lineage>
</organism>
<dbReference type="InterPro" id="IPR039422">
    <property type="entry name" value="MarR/SlyA-like"/>
</dbReference>
<name>A0A4R1FXH7_9NOCA</name>
<comment type="caution">
    <text evidence="2">The sequence shown here is derived from an EMBL/GenBank/DDBJ whole genome shotgun (WGS) entry which is preliminary data.</text>
</comment>
<dbReference type="GO" id="GO:0003700">
    <property type="term" value="F:DNA-binding transcription factor activity"/>
    <property type="evidence" value="ECO:0007669"/>
    <property type="project" value="InterPro"/>
</dbReference>
<gene>
    <name evidence="2" type="ORF">DFR71_1325</name>
</gene>
<dbReference type="GO" id="GO:0006950">
    <property type="term" value="P:response to stress"/>
    <property type="evidence" value="ECO:0007669"/>
    <property type="project" value="TreeGrafter"/>
</dbReference>
<evidence type="ECO:0000313" key="2">
    <source>
        <dbReference type="EMBL" id="TCK00327.1"/>
    </source>
</evidence>
<dbReference type="SUPFAM" id="SSF46785">
    <property type="entry name" value="Winged helix' DNA-binding domain"/>
    <property type="match status" value="1"/>
</dbReference>
<dbReference type="Gene3D" id="1.10.10.10">
    <property type="entry name" value="Winged helix-like DNA-binding domain superfamily/Winged helix DNA-binding domain"/>
    <property type="match status" value="1"/>
</dbReference>
<reference evidence="2 3" key="1">
    <citation type="submission" date="2019-03" db="EMBL/GenBank/DDBJ databases">
        <title>Genomic Encyclopedia of Type Strains, Phase IV (KMG-IV): sequencing the most valuable type-strain genomes for metagenomic binning, comparative biology and taxonomic classification.</title>
        <authorList>
            <person name="Goeker M."/>
        </authorList>
    </citation>
    <scope>NUCLEOTIDE SEQUENCE [LARGE SCALE GENOMIC DNA]</scope>
    <source>
        <strain evidence="2 3">DSM 44684</strain>
    </source>
</reference>
<evidence type="ECO:0000259" key="1">
    <source>
        <dbReference type="PROSITE" id="PS50995"/>
    </source>
</evidence>
<dbReference type="Proteomes" id="UP000294856">
    <property type="component" value="Unassembled WGS sequence"/>
</dbReference>
<dbReference type="PRINTS" id="PR00598">
    <property type="entry name" value="HTHMARR"/>
</dbReference>
<protein>
    <submittedName>
        <fullName evidence="2">DNA-binding MarR family transcriptional regulator</fullName>
    </submittedName>
</protein>
<dbReference type="SMART" id="SM00347">
    <property type="entry name" value="HTH_MARR"/>
    <property type="match status" value="1"/>
</dbReference>
<accession>A0A4R1FXH7</accession>
<dbReference type="PROSITE" id="PS50995">
    <property type="entry name" value="HTH_MARR_2"/>
    <property type="match status" value="1"/>
</dbReference>
<keyword evidence="2" id="KW-0238">DNA-binding</keyword>
<dbReference type="STRING" id="1210063.GCA_001612665_02923"/>